<comment type="catalytic activity">
    <reaction evidence="1">
        <text>ATP + protein L-histidine = ADP + protein N-phospho-L-histidine.</text>
        <dbReference type="EC" id="2.7.13.3"/>
    </reaction>
</comment>
<feature type="domain" description="PAS" evidence="9">
    <location>
        <begin position="329"/>
        <end position="400"/>
    </location>
</feature>
<feature type="domain" description="PAC" evidence="10">
    <location>
        <begin position="276"/>
        <end position="328"/>
    </location>
</feature>
<dbReference type="PROSITE" id="PS50109">
    <property type="entry name" value="HIS_KIN"/>
    <property type="match status" value="1"/>
</dbReference>
<dbReference type="SMART" id="SM00387">
    <property type="entry name" value="HATPase_c"/>
    <property type="match status" value="1"/>
</dbReference>
<dbReference type="GO" id="GO:0000155">
    <property type="term" value="F:phosphorelay sensor kinase activity"/>
    <property type="evidence" value="ECO:0007669"/>
    <property type="project" value="InterPro"/>
</dbReference>
<dbReference type="SUPFAM" id="SSF47384">
    <property type="entry name" value="Homodimeric domain of signal transducing histidine kinase"/>
    <property type="match status" value="1"/>
</dbReference>
<feature type="domain" description="PAS" evidence="9">
    <location>
        <begin position="454"/>
        <end position="524"/>
    </location>
</feature>
<evidence type="ECO:0000259" key="8">
    <source>
        <dbReference type="PROSITE" id="PS50110"/>
    </source>
</evidence>
<dbReference type="PROSITE" id="PS50113">
    <property type="entry name" value="PAC"/>
    <property type="match status" value="4"/>
</dbReference>
<dbReference type="InterPro" id="IPR003661">
    <property type="entry name" value="HisK_dim/P_dom"/>
</dbReference>
<dbReference type="PANTHER" id="PTHR43304:SF1">
    <property type="entry name" value="PAC DOMAIN-CONTAINING PROTEIN"/>
    <property type="match status" value="1"/>
</dbReference>
<dbReference type="InterPro" id="IPR013767">
    <property type="entry name" value="PAS_fold"/>
</dbReference>
<dbReference type="Gene3D" id="3.30.450.20">
    <property type="entry name" value="PAS domain"/>
    <property type="match status" value="4"/>
</dbReference>
<proteinExistence type="predicted"/>
<evidence type="ECO:0000256" key="6">
    <source>
        <dbReference type="PROSITE-ProRule" id="PRU00169"/>
    </source>
</evidence>
<dbReference type="Gene3D" id="6.10.250.490">
    <property type="match status" value="1"/>
</dbReference>
<dbReference type="InterPro" id="IPR013655">
    <property type="entry name" value="PAS_fold_3"/>
</dbReference>
<dbReference type="InterPro" id="IPR013656">
    <property type="entry name" value="PAS_4"/>
</dbReference>
<dbReference type="InterPro" id="IPR004358">
    <property type="entry name" value="Sig_transdc_His_kin-like_C"/>
</dbReference>
<dbReference type="InterPro" id="IPR052162">
    <property type="entry name" value="Sensor_kinase/Photoreceptor"/>
</dbReference>
<sequence length="962" mass="107106">MLFDEVKKSSGAASATNMHKTVASTVGRGLTWPNVVWKLGRGATMTDKEIRSDEAAVVQRPSEEALRDSEERYRTMIGNLPGFVYRCQNDRDWTMSFMSDGCRDITGYAPEDFLHNKKLAFNDIIRQDYRERVWLNVQNCVQQKKAFQHEYPIVVASGETDHWVWERGRGIFSDAGQLLYIEGFISDITERKQAEETLQNERLLLRTLIDNIPDSIYSKDLACRKTLANSTEVRYLGVKSEADVLGKDDFDIYPKELAEKFFADDQLVMLTGEPVLNREEYILDEKQQKRWLLSSKLPLRNQEGRIIGLVGIGRDITARKHAEEEAQRERAFFDQLVETAPEGIAIADTKGRIMRVNAEFVRMFGYGVDEVVGQYLDDLVAPPARQEEAEVLTRSTIQGGKNLRETVRRRKDGTLVDVSLIGASILVAGKQEAVYAIYRDITDRKRAEEALRESEALYQSLVKVSPLSICRKDLAGRFTFANQRFLEALNLSLADLIGLTDFDLHPPELAEKYRRDDRAVMDSGQAREFIEERAVLGGESRVIQSYKTPIYDGAGKINGVQISFWDITERKQAETEKEALQAQLHQSQKMEAIGTLAGGVAHDFNNLLTGILGNIALIRGGLLAADPLLENLNAAETAARQAADLTQGLLTFGRSAAILPVALDVDAAVGETLDLLHQSLPATINIVRDFQPDAWNILADRSQLTQILLNLAVNARDAMEGKGTLTFSVRNEVVDELYVRQYPYAQTGEYVRLSVNDTGPGIPDEIMEHLFEPFHTTKPVGSGTGLGLSVIYGAVKQSGGWITTTTGHDTGTTFNIFLPRCVSPAVPVQTPRPIVENIQHSTVLVVEDEPVVRTVTQSLLTRSGYLVMTAGNGAEALDMIAQHRKEIDLIMLDMTMPGMTTGEIVRAIRALDPTVPILLNSGFASNKTAKQILEEDSVQGFLAKPYDLHQLLEKVQSLLCRG</sequence>
<evidence type="ECO:0000256" key="5">
    <source>
        <dbReference type="ARBA" id="ARBA00022777"/>
    </source>
</evidence>
<dbReference type="Gene3D" id="3.30.565.10">
    <property type="entry name" value="Histidine kinase-like ATPase, C-terminal domain"/>
    <property type="match status" value="1"/>
</dbReference>
<feature type="domain" description="PAC" evidence="10">
    <location>
        <begin position="401"/>
        <end position="453"/>
    </location>
</feature>
<feature type="domain" description="PAC" evidence="10">
    <location>
        <begin position="147"/>
        <end position="200"/>
    </location>
</feature>
<evidence type="ECO:0000313" key="11">
    <source>
        <dbReference type="EMBL" id="RIE14228.1"/>
    </source>
</evidence>
<dbReference type="SMART" id="SM00388">
    <property type="entry name" value="HisKA"/>
    <property type="match status" value="1"/>
</dbReference>
<evidence type="ECO:0000259" key="10">
    <source>
        <dbReference type="PROSITE" id="PS50113"/>
    </source>
</evidence>
<evidence type="ECO:0000256" key="4">
    <source>
        <dbReference type="ARBA" id="ARBA00022679"/>
    </source>
</evidence>
<dbReference type="PROSITE" id="PS50112">
    <property type="entry name" value="PAS"/>
    <property type="match status" value="3"/>
</dbReference>
<dbReference type="InterPro" id="IPR001789">
    <property type="entry name" value="Sig_transdc_resp-reg_receiver"/>
</dbReference>
<dbReference type="Pfam" id="PF00989">
    <property type="entry name" value="PAS"/>
    <property type="match status" value="1"/>
</dbReference>
<dbReference type="InterPro" id="IPR036097">
    <property type="entry name" value="HisK_dim/P_sf"/>
</dbReference>
<feature type="domain" description="Response regulatory" evidence="8">
    <location>
        <begin position="842"/>
        <end position="959"/>
    </location>
</feature>
<dbReference type="SMART" id="SM00086">
    <property type="entry name" value="PAC"/>
    <property type="match status" value="4"/>
</dbReference>
<dbReference type="InterPro" id="IPR003594">
    <property type="entry name" value="HATPase_dom"/>
</dbReference>
<dbReference type="NCBIfam" id="TIGR00229">
    <property type="entry name" value="sensory_box"/>
    <property type="match status" value="4"/>
</dbReference>
<dbReference type="Gene3D" id="3.40.50.2300">
    <property type="match status" value="1"/>
</dbReference>
<feature type="domain" description="PAS" evidence="9">
    <location>
        <begin position="69"/>
        <end position="144"/>
    </location>
</feature>
<keyword evidence="4" id="KW-0808">Transferase</keyword>
<feature type="domain" description="PAC" evidence="10">
    <location>
        <begin position="525"/>
        <end position="579"/>
    </location>
</feature>
<dbReference type="InterPro" id="IPR000014">
    <property type="entry name" value="PAS"/>
</dbReference>
<evidence type="ECO:0000259" key="7">
    <source>
        <dbReference type="PROSITE" id="PS50109"/>
    </source>
</evidence>
<name>A0A398DQ38_9BACT</name>
<dbReference type="SUPFAM" id="SSF55874">
    <property type="entry name" value="ATPase domain of HSP90 chaperone/DNA topoisomerase II/histidine kinase"/>
    <property type="match status" value="1"/>
</dbReference>
<feature type="modified residue" description="4-aspartylphosphate" evidence="6">
    <location>
        <position position="893"/>
    </location>
</feature>
<dbReference type="SMART" id="SM00091">
    <property type="entry name" value="PAS"/>
    <property type="match status" value="4"/>
</dbReference>
<evidence type="ECO:0000256" key="2">
    <source>
        <dbReference type="ARBA" id="ARBA00012438"/>
    </source>
</evidence>
<dbReference type="InterPro" id="IPR011006">
    <property type="entry name" value="CheY-like_superfamily"/>
</dbReference>
<dbReference type="InterPro" id="IPR035965">
    <property type="entry name" value="PAS-like_dom_sf"/>
</dbReference>
<dbReference type="AlphaFoldDB" id="A0A398DQ38"/>
<accession>A0A398DQ38</accession>
<dbReference type="InterPro" id="IPR036890">
    <property type="entry name" value="HATPase_C_sf"/>
</dbReference>
<gene>
    <name evidence="11" type="ORF">SMC5_02175</name>
</gene>
<dbReference type="Pfam" id="PF08447">
    <property type="entry name" value="PAS_3"/>
    <property type="match status" value="1"/>
</dbReference>
<evidence type="ECO:0000313" key="12">
    <source>
        <dbReference type="Proteomes" id="UP000266489"/>
    </source>
</evidence>
<dbReference type="SMART" id="SM00448">
    <property type="entry name" value="REC"/>
    <property type="match status" value="1"/>
</dbReference>
<dbReference type="SUPFAM" id="SSF55785">
    <property type="entry name" value="PYP-like sensor domain (PAS domain)"/>
    <property type="match status" value="4"/>
</dbReference>
<keyword evidence="5" id="KW-0418">Kinase</keyword>
<evidence type="ECO:0000256" key="3">
    <source>
        <dbReference type="ARBA" id="ARBA00022553"/>
    </source>
</evidence>
<dbReference type="Gene3D" id="1.10.287.130">
    <property type="match status" value="1"/>
</dbReference>
<dbReference type="Pfam" id="PF02518">
    <property type="entry name" value="HATPase_c"/>
    <property type="match status" value="1"/>
</dbReference>
<protein>
    <recommendedName>
        <fullName evidence="2">histidine kinase</fullName>
        <ecNumber evidence="2">2.7.13.3</ecNumber>
    </recommendedName>
</protein>
<dbReference type="PANTHER" id="PTHR43304">
    <property type="entry name" value="PHYTOCHROME-LIKE PROTEIN CPH1"/>
    <property type="match status" value="1"/>
</dbReference>
<dbReference type="GO" id="GO:0006355">
    <property type="term" value="P:regulation of DNA-templated transcription"/>
    <property type="evidence" value="ECO:0007669"/>
    <property type="project" value="InterPro"/>
</dbReference>
<dbReference type="Proteomes" id="UP000266489">
    <property type="component" value="Unassembled WGS sequence"/>
</dbReference>
<dbReference type="InterPro" id="IPR005467">
    <property type="entry name" value="His_kinase_dom"/>
</dbReference>
<evidence type="ECO:0000259" key="9">
    <source>
        <dbReference type="PROSITE" id="PS50112"/>
    </source>
</evidence>
<dbReference type="PROSITE" id="PS50110">
    <property type="entry name" value="RESPONSE_REGULATORY"/>
    <property type="match status" value="1"/>
</dbReference>
<feature type="domain" description="Histidine kinase" evidence="7">
    <location>
        <begin position="599"/>
        <end position="822"/>
    </location>
</feature>
<dbReference type="CDD" id="cd00082">
    <property type="entry name" value="HisKA"/>
    <property type="match status" value="1"/>
</dbReference>
<organism evidence="11 12">
    <name type="scientific">Candidatus Cryosericum odellii</name>
    <dbReference type="NCBI Taxonomy" id="2290917"/>
    <lineage>
        <taxon>Bacteria</taxon>
        <taxon>Pseudomonadati</taxon>
        <taxon>Caldisericota/Cryosericota group</taxon>
        <taxon>Candidatus Cryosericota</taxon>
        <taxon>Candidatus Cryosericia</taxon>
        <taxon>Candidatus Cryosericales</taxon>
        <taxon>Candidatus Cryosericaceae</taxon>
        <taxon>Candidatus Cryosericum</taxon>
    </lineage>
</organism>
<evidence type="ECO:0000256" key="1">
    <source>
        <dbReference type="ARBA" id="ARBA00000085"/>
    </source>
</evidence>
<dbReference type="Pfam" id="PF08448">
    <property type="entry name" value="PAS_4"/>
    <property type="match status" value="2"/>
</dbReference>
<dbReference type="InterPro" id="IPR001610">
    <property type="entry name" value="PAC"/>
</dbReference>
<dbReference type="PRINTS" id="PR00344">
    <property type="entry name" value="BCTRLSENSOR"/>
</dbReference>
<dbReference type="Pfam" id="PF00072">
    <property type="entry name" value="Response_reg"/>
    <property type="match status" value="1"/>
</dbReference>
<comment type="caution">
    <text evidence="11">The sequence shown here is derived from an EMBL/GenBank/DDBJ whole genome shotgun (WGS) entry which is preliminary data.</text>
</comment>
<reference evidence="11 12" key="1">
    <citation type="submission" date="2018-09" db="EMBL/GenBank/DDBJ databases">
        <title>Discovery and Ecogenomic Context for Candidatus Cryosericales, a Global Caldiserica Order Active in Thawing Permafrost.</title>
        <authorList>
            <person name="Martinez M.A."/>
            <person name="Woodcroft B.J."/>
            <person name="Ignacio Espinoza J.C."/>
            <person name="Zayed A."/>
            <person name="Singleton C.M."/>
            <person name="Boyd J."/>
            <person name="Li Y.-F."/>
            <person name="Purvine S."/>
            <person name="Maughan H."/>
            <person name="Hodgkins S.B."/>
            <person name="Anderson D."/>
            <person name="Sederholm M."/>
            <person name="Temperton B."/>
            <person name="Saleska S.R."/>
            <person name="Tyson G.W."/>
            <person name="Rich V.I."/>
        </authorList>
    </citation>
    <scope>NUCLEOTIDE SEQUENCE [LARGE SCALE GENOMIC DNA]</scope>
    <source>
        <strain evidence="11 12">SMC5</strain>
    </source>
</reference>
<dbReference type="InterPro" id="IPR000700">
    <property type="entry name" value="PAS-assoc_C"/>
</dbReference>
<dbReference type="CDD" id="cd00130">
    <property type="entry name" value="PAS"/>
    <property type="match status" value="4"/>
</dbReference>
<dbReference type="EC" id="2.7.13.3" evidence="2"/>
<dbReference type="SUPFAM" id="SSF52172">
    <property type="entry name" value="CheY-like"/>
    <property type="match status" value="1"/>
</dbReference>
<dbReference type="CDD" id="cd00156">
    <property type="entry name" value="REC"/>
    <property type="match status" value="1"/>
</dbReference>
<keyword evidence="3 6" id="KW-0597">Phosphoprotein</keyword>
<dbReference type="EMBL" id="QXIU01000056">
    <property type="protein sequence ID" value="RIE14228.1"/>
    <property type="molecule type" value="Genomic_DNA"/>
</dbReference>